<dbReference type="CDD" id="cd09755">
    <property type="entry name" value="Cas2_I-E"/>
    <property type="match status" value="1"/>
</dbReference>
<gene>
    <name evidence="1" type="primary">cas2e</name>
    <name evidence="1" type="ORF">AGRA3207_007290</name>
</gene>
<dbReference type="InterPro" id="IPR010152">
    <property type="entry name" value="CRISPR-assoc_prot_Cas2_sub"/>
</dbReference>
<sequence length="110" mass="11757">MANMTIIATTAIPGHLRGALTRWMTEPMPGLYVGTLSARVRTELWSAVAATINDGAALLLHPDDNEQGFTLHTAGQRRRTPIDLDGLTLIALNPSEPEPAADHPRGDPPA</sequence>
<dbReference type="NCBIfam" id="TIGR01873">
    <property type="entry name" value="cas_CT1978"/>
    <property type="match status" value="1"/>
</dbReference>
<reference evidence="1" key="1">
    <citation type="submission" date="2020-07" db="EMBL/GenBank/DDBJ databases">
        <authorList>
            <person name="Tarantini F.S."/>
            <person name="Hong K.W."/>
            <person name="Chan K.G."/>
        </authorList>
    </citation>
    <scope>NUCLEOTIDE SEQUENCE</scope>
    <source>
        <strain evidence="1">32-07</strain>
    </source>
</reference>
<dbReference type="Gene3D" id="3.30.70.240">
    <property type="match status" value="1"/>
</dbReference>
<evidence type="ECO:0000313" key="2">
    <source>
        <dbReference type="Proteomes" id="UP001049518"/>
    </source>
</evidence>
<dbReference type="Proteomes" id="UP001049518">
    <property type="component" value="Chromosome"/>
</dbReference>
<evidence type="ECO:0000313" key="1">
    <source>
        <dbReference type="EMBL" id="QXJ25750.1"/>
    </source>
</evidence>
<keyword evidence="2" id="KW-1185">Reference proteome</keyword>
<protein>
    <submittedName>
        <fullName evidence="1">Type I-E CRISPR-associated endoribonuclease Cas2</fullName>
    </submittedName>
</protein>
<accession>A0ABX8R3U1</accession>
<proteinExistence type="predicted"/>
<dbReference type="EMBL" id="CP059572">
    <property type="protein sequence ID" value="QXJ25750.1"/>
    <property type="molecule type" value="Genomic_DNA"/>
</dbReference>
<organism evidence="1 2">
    <name type="scientific">Actinomadura graeca</name>
    <dbReference type="NCBI Taxonomy" id="2750812"/>
    <lineage>
        <taxon>Bacteria</taxon>
        <taxon>Bacillati</taxon>
        <taxon>Actinomycetota</taxon>
        <taxon>Actinomycetes</taxon>
        <taxon>Streptosporangiales</taxon>
        <taxon>Thermomonosporaceae</taxon>
        <taxon>Actinomadura</taxon>
    </lineage>
</organism>
<name>A0ABX8R3U1_9ACTN</name>
<dbReference type="Pfam" id="PF09707">
    <property type="entry name" value="Cas_Cas2CT1978"/>
    <property type="match status" value="1"/>
</dbReference>